<evidence type="ECO:0000259" key="5">
    <source>
        <dbReference type="PROSITE" id="PS50146"/>
    </source>
</evidence>
<keyword evidence="2" id="KW-0547">Nucleotide-binding</keyword>
<comment type="caution">
    <text evidence="6">The sequence shown here is derived from an EMBL/GenBank/DDBJ whole genome shotgun (WGS) entry which is preliminary data.</text>
</comment>
<evidence type="ECO:0000313" key="7">
    <source>
        <dbReference type="Proteomes" id="UP000309788"/>
    </source>
</evidence>
<reference evidence="6 7" key="1">
    <citation type="submission" date="2019-05" db="EMBL/GenBank/DDBJ databases">
        <authorList>
            <person name="Qu J.-H."/>
        </authorList>
    </citation>
    <scope>NUCLEOTIDE SEQUENCE [LARGE SCALE GENOMIC DNA]</scope>
    <source>
        <strain evidence="6 7">Z12</strain>
    </source>
</reference>
<keyword evidence="3" id="KW-0418">Kinase</keyword>
<dbReference type="InterPro" id="IPR045540">
    <property type="entry name" value="YegS/DAGK_C"/>
</dbReference>
<dbReference type="InterPro" id="IPR017438">
    <property type="entry name" value="ATP-NAD_kinase_N"/>
</dbReference>
<proteinExistence type="predicted"/>
<dbReference type="PROSITE" id="PS50146">
    <property type="entry name" value="DAGK"/>
    <property type="match status" value="1"/>
</dbReference>
<evidence type="ECO:0000256" key="2">
    <source>
        <dbReference type="ARBA" id="ARBA00022741"/>
    </source>
</evidence>
<dbReference type="InterPro" id="IPR050187">
    <property type="entry name" value="Lipid_Phosphate_FormReg"/>
</dbReference>
<dbReference type="Proteomes" id="UP000309788">
    <property type="component" value="Unassembled WGS sequence"/>
</dbReference>
<dbReference type="Gene3D" id="2.60.200.40">
    <property type="match status" value="1"/>
</dbReference>
<dbReference type="InterPro" id="IPR001206">
    <property type="entry name" value="Diacylglycerol_kinase_cat_dom"/>
</dbReference>
<protein>
    <recommendedName>
        <fullName evidence="5">DAGKc domain-containing protein</fullName>
    </recommendedName>
</protein>
<dbReference type="Pfam" id="PF19279">
    <property type="entry name" value="YegS_C"/>
    <property type="match status" value="1"/>
</dbReference>
<dbReference type="SMART" id="SM00046">
    <property type="entry name" value="DAGKc"/>
    <property type="match status" value="1"/>
</dbReference>
<dbReference type="OrthoDB" id="142078at2"/>
<evidence type="ECO:0000256" key="1">
    <source>
        <dbReference type="ARBA" id="ARBA00022679"/>
    </source>
</evidence>
<gene>
    <name evidence="6" type="ORF">FEM55_24785</name>
</gene>
<evidence type="ECO:0000256" key="4">
    <source>
        <dbReference type="ARBA" id="ARBA00022840"/>
    </source>
</evidence>
<dbReference type="PANTHER" id="PTHR12358">
    <property type="entry name" value="SPHINGOSINE KINASE"/>
    <property type="match status" value="1"/>
</dbReference>
<dbReference type="EMBL" id="VCEI01000033">
    <property type="protein sequence ID" value="TLU88724.1"/>
    <property type="molecule type" value="Genomic_DNA"/>
</dbReference>
<organism evidence="6 7">
    <name type="scientific">Dyadobacter sediminis</name>
    <dbReference type="NCBI Taxonomy" id="1493691"/>
    <lineage>
        <taxon>Bacteria</taxon>
        <taxon>Pseudomonadati</taxon>
        <taxon>Bacteroidota</taxon>
        <taxon>Cytophagia</taxon>
        <taxon>Cytophagales</taxon>
        <taxon>Spirosomataceae</taxon>
        <taxon>Dyadobacter</taxon>
    </lineage>
</organism>
<dbReference type="InterPro" id="IPR016064">
    <property type="entry name" value="NAD/diacylglycerol_kinase_sf"/>
</dbReference>
<evidence type="ECO:0000256" key="3">
    <source>
        <dbReference type="ARBA" id="ARBA00022777"/>
    </source>
</evidence>
<keyword evidence="1" id="KW-0808">Transferase</keyword>
<evidence type="ECO:0000313" key="6">
    <source>
        <dbReference type="EMBL" id="TLU88724.1"/>
    </source>
</evidence>
<accession>A0A5R9K5A7</accession>
<sequence length="293" mass="32459">MKSVTVFHNPKAGDQAHSKKELVALIERHGYECRYYSTKKKGYKNFKKDTDLIVAAGGDGTVGKVLKRLKTRKLANKIPVVVFPLGTANNISKSLDIKAELPKQIEGWEAAEAKQFDLVRTSGDVSSVCFESIGFGAFTELIKRMKSSKKQLRPQDKLKFTLAQLGEVVATYQAKEASIIVDQKQYSGKFIWIEMMNICSIGPNIIFSPKADASDGMLNVVLIQEDQRSELLAAIERKINGIEPDFAFKSLNAAKVDIHFEDTSLHVDDQVIDMGKPIDLSVAVDAGVFTFLI</sequence>
<keyword evidence="7" id="KW-1185">Reference proteome</keyword>
<keyword evidence="4" id="KW-0067">ATP-binding</keyword>
<dbReference type="AlphaFoldDB" id="A0A5R9K5A7"/>
<dbReference type="SUPFAM" id="SSF111331">
    <property type="entry name" value="NAD kinase/diacylglycerol kinase-like"/>
    <property type="match status" value="1"/>
</dbReference>
<dbReference type="Gene3D" id="3.40.50.10330">
    <property type="entry name" value="Probable inorganic polyphosphate/atp-NAD kinase, domain 1"/>
    <property type="match status" value="1"/>
</dbReference>
<feature type="domain" description="DAGKc" evidence="5">
    <location>
        <begin position="1"/>
        <end position="125"/>
    </location>
</feature>
<name>A0A5R9K5A7_9BACT</name>
<dbReference type="GO" id="GO:0016301">
    <property type="term" value="F:kinase activity"/>
    <property type="evidence" value="ECO:0007669"/>
    <property type="project" value="UniProtKB-KW"/>
</dbReference>
<dbReference type="GO" id="GO:0005524">
    <property type="term" value="F:ATP binding"/>
    <property type="evidence" value="ECO:0007669"/>
    <property type="project" value="UniProtKB-KW"/>
</dbReference>
<dbReference type="Pfam" id="PF00781">
    <property type="entry name" value="DAGK_cat"/>
    <property type="match status" value="1"/>
</dbReference>
<dbReference type="PANTHER" id="PTHR12358:SF54">
    <property type="entry name" value="SPHINGOSINE KINASE RELATED PROTEIN"/>
    <property type="match status" value="1"/>
</dbReference>
<dbReference type="RefSeq" id="WP_138284285.1">
    <property type="nucleotide sequence ID" value="NZ_BMGE01000008.1"/>
</dbReference>